<dbReference type="AlphaFoldDB" id="G0QTF5"/>
<dbReference type="eggNOG" id="KOG3017">
    <property type="taxonomic scope" value="Eukaryota"/>
</dbReference>
<dbReference type="SUPFAM" id="SSF55797">
    <property type="entry name" value="PR-1-like"/>
    <property type="match status" value="1"/>
</dbReference>
<protein>
    <submittedName>
        <fullName evidence="1">Scp-like extracellular protein, putative</fullName>
    </submittedName>
</protein>
<proteinExistence type="predicted"/>
<accession>G0QTF5</accession>
<dbReference type="InterPro" id="IPR035940">
    <property type="entry name" value="CAP_sf"/>
</dbReference>
<dbReference type="EMBL" id="GL983851">
    <property type="protein sequence ID" value="EGR31498.1"/>
    <property type="molecule type" value="Genomic_DNA"/>
</dbReference>
<dbReference type="Gene3D" id="3.40.33.10">
    <property type="entry name" value="CAP"/>
    <property type="match status" value="1"/>
</dbReference>
<gene>
    <name evidence="1" type="ORF">IMG5_107990</name>
</gene>
<reference evidence="1 2" key="1">
    <citation type="submission" date="2011-07" db="EMBL/GenBank/DDBJ databases">
        <authorList>
            <person name="Coyne R."/>
            <person name="Brami D."/>
            <person name="Johnson J."/>
            <person name="Hostetler J."/>
            <person name="Hannick L."/>
            <person name="Clark T."/>
            <person name="Cassidy-Hanley D."/>
            <person name="Inman J."/>
        </authorList>
    </citation>
    <scope>NUCLEOTIDE SEQUENCE [LARGE SCALE GENOMIC DNA]</scope>
    <source>
        <strain evidence="1 2">G5</strain>
    </source>
</reference>
<name>G0QTF5_ICHMU</name>
<sequence>MQVLQWDEELAKAAQQQARQYVNSYVPDDSYNRYAVIMQSNFNRVGCGISTTSTPYADDGFTQLLICNFQGVLPDGNKDSNLAANLGQQVYQIGQPCARCNPYQCSTIYTSLCGEVLLIDGKVDTESKFEDPAILPKPLVQSTRETSFPDLLIETDSIRQVTNSWIQSTKTKLIFSHNLVENFDTINTILDNVKQTDVPQFVKSSVKEVPNQSPGKETVIFPLINIQSGLFFKKNIYFQIFYYIIFQNRNARNVYQTYRFTTQIIQVSKFEPNIQKETPREVYAEFTQDAALQFKDPQTLAVMQVVYADRNSVSITSSYQRFYGPYLDPIDIIKSSNNKQMTSAIVEEAIPTQNSNGIKTILSIILLYIINIIVI</sequence>
<dbReference type="InParanoid" id="G0QTF5"/>
<dbReference type="Proteomes" id="UP000008983">
    <property type="component" value="Unassembled WGS sequence"/>
</dbReference>
<evidence type="ECO:0000313" key="1">
    <source>
        <dbReference type="EMBL" id="EGR31498.1"/>
    </source>
</evidence>
<dbReference type="GeneID" id="14907642"/>
<evidence type="ECO:0000313" key="2">
    <source>
        <dbReference type="Proteomes" id="UP000008983"/>
    </source>
</evidence>
<keyword evidence="2" id="KW-1185">Reference proteome</keyword>
<dbReference type="RefSeq" id="XP_004034984.1">
    <property type="nucleotide sequence ID" value="XM_004034936.1"/>
</dbReference>
<organism evidence="1 2">
    <name type="scientific">Ichthyophthirius multifiliis</name>
    <name type="common">White spot disease agent</name>
    <name type="synonym">Ich</name>
    <dbReference type="NCBI Taxonomy" id="5932"/>
    <lineage>
        <taxon>Eukaryota</taxon>
        <taxon>Sar</taxon>
        <taxon>Alveolata</taxon>
        <taxon>Ciliophora</taxon>
        <taxon>Intramacronucleata</taxon>
        <taxon>Oligohymenophorea</taxon>
        <taxon>Hymenostomatida</taxon>
        <taxon>Ophryoglenina</taxon>
        <taxon>Ichthyophthirius</taxon>
    </lineage>
</organism>